<keyword evidence="1" id="KW-1185">Reference proteome</keyword>
<dbReference type="Proteomes" id="UP000790787">
    <property type="component" value="Chromosome 13"/>
</dbReference>
<dbReference type="RefSeq" id="XP_075084887.1">
    <property type="nucleotide sequence ID" value="XM_075228786.1"/>
</dbReference>
<reference evidence="1" key="1">
    <citation type="journal article" date="2014" name="Nat. Commun.">
        <title>The tobacco genome sequence and its comparison with those of tomato and potato.</title>
        <authorList>
            <person name="Sierro N."/>
            <person name="Battey J.N."/>
            <person name="Ouadi S."/>
            <person name="Bakaher N."/>
            <person name="Bovet L."/>
            <person name="Willig A."/>
            <person name="Goepfert S."/>
            <person name="Peitsch M.C."/>
            <person name="Ivanov N.V."/>
        </authorList>
    </citation>
    <scope>NUCLEOTIDE SEQUENCE [LARGE SCALE GENOMIC DNA]</scope>
</reference>
<organism evidence="1 2">
    <name type="scientific">Nicotiana tabacum</name>
    <name type="common">Common tobacco</name>
    <dbReference type="NCBI Taxonomy" id="4097"/>
    <lineage>
        <taxon>Eukaryota</taxon>
        <taxon>Viridiplantae</taxon>
        <taxon>Streptophyta</taxon>
        <taxon>Embryophyta</taxon>
        <taxon>Tracheophyta</taxon>
        <taxon>Spermatophyta</taxon>
        <taxon>Magnoliopsida</taxon>
        <taxon>eudicotyledons</taxon>
        <taxon>Gunneridae</taxon>
        <taxon>Pentapetalae</taxon>
        <taxon>asterids</taxon>
        <taxon>lamiids</taxon>
        <taxon>Solanales</taxon>
        <taxon>Solanaceae</taxon>
        <taxon>Nicotianoideae</taxon>
        <taxon>Nicotianeae</taxon>
        <taxon>Nicotiana</taxon>
    </lineage>
</organism>
<gene>
    <name evidence="2" type="primary">LOC142168125</name>
</gene>
<evidence type="ECO:0000313" key="1">
    <source>
        <dbReference type="Proteomes" id="UP000790787"/>
    </source>
</evidence>
<evidence type="ECO:0000313" key="2">
    <source>
        <dbReference type="RefSeq" id="XP_075084887.1"/>
    </source>
</evidence>
<name>A0AC58SIV4_TOBAC</name>
<accession>A0AC58SIV4</accession>
<sequence>MNQPVRLAGPAEIGLRVKPWWCIGAIDMDWLSPCYAILDYHAKTMILAMPGLPRVEWRGSLYYVPSRMISYFKFQWMVDKGCLAYLAFVRDVSADTLTIESVLVVRDFPDMFPVDLLGMPTGMDIDFGIYLVTGTHPISIPLYRMVTVELKELKEQLHELLDKGFIKPSVFPWGVLVLFVKKKDGTI</sequence>
<proteinExistence type="predicted"/>
<protein>
    <submittedName>
        <fullName evidence="2">Uncharacterized protein LOC142168125</fullName>
    </submittedName>
</protein>
<reference evidence="2" key="2">
    <citation type="submission" date="2025-08" db="UniProtKB">
        <authorList>
            <consortium name="RefSeq"/>
        </authorList>
    </citation>
    <scope>IDENTIFICATION</scope>
    <source>
        <tissue evidence="2">Leaf</tissue>
    </source>
</reference>